<dbReference type="PANTHER" id="PTHR30346">
    <property type="entry name" value="TRANSCRIPTIONAL DUAL REGULATOR HCAR-RELATED"/>
    <property type="match status" value="1"/>
</dbReference>
<gene>
    <name evidence="6" type="ORF">GCM10023224_21150</name>
</gene>
<evidence type="ECO:0000256" key="3">
    <source>
        <dbReference type="ARBA" id="ARBA00023125"/>
    </source>
</evidence>
<evidence type="ECO:0000256" key="1">
    <source>
        <dbReference type="ARBA" id="ARBA00009437"/>
    </source>
</evidence>
<dbReference type="InterPro" id="IPR000847">
    <property type="entry name" value="LysR_HTH_N"/>
</dbReference>
<comment type="similarity">
    <text evidence="1">Belongs to the LysR transcriptional regulatory family.</text>
</comment>
<evidence type="ECO:0000256" key="4">
    <source>
        <dbReference type="ARBA" id="ARBA00023163"/>
    </source>
</evidence>
<keyword evidence="7" id="KW-1185">Reference proteome</keyword>
<dbReference type="Pfam" id="PF03466">
    <property type="entry name" value="LysR_substrate"/>
    <property type="match status" value="1"/>
</dbReference>
<dbReference type="CDD" id="cd08414">
    <property type="entry name" value="PBP2_LTTR_aromatics_like"/>
    <property type="match status" value="1"/>
</dbReference>
<feature type="domain" description="HTH lysR-type" evidence="5">
    <location>
        <begin position="4"/>
        <end position="61"/>
    </location>
</feature>
<dbReference type="PROSITE" id="PS50931">
    <property type="entry name" value="HTH_LYSR"/>
    <property type="match status" value="1"/>
</dbReference>
<dbReference type="RefSeq" id="WP_345556442.1">
    <property type="nucleotide sequence ID" value="NZ_BAABIK010000009.1"/>
</dbReference>
<dbReference type="InterPro" id="IPR005119">
    <property type="entry name" value="LysR_subst-bd"/>
</dbReference>
<proteinExistence type="inferred from homology"/>
<keyword evidence="4" id="KW-0804">Transcription</keyword>
<dbReference type="Proteomes" id="UP001499993">
    <property type="component" value="Unassembled WGS sequence"/>
</dbReference>
<protein>
    <submittedName>
        <fullName evidence="6">LysR family transcriptional regulator</fullName>
    </submittedName>
</protein>
<dbReference type="Gene3D" id="1.10.10.10">
    <property type="entry name" value="Winged helix-like DNA-binding domain superfamily/Winged helix DNA-binding domain"/>
    <property type="match status" value="1"/>
</dbReference>
<sequence>MQEFDLRELRYFLAAAEELNLSRAAERLGISQPPLSRAIRQMERRLGAPLFHRSHNSIRLTPAGDTLLSEARKVLDAAAAASRRTRRAGRAAPALTITAAPGHGTRLLRRIADAYARLPGAARTDIAVTGYRAQEAALRSGEADLALLSTPFDTEGLRVRPLCSEERVAAVPAGHRLAGCTALRCADLAGEPLPRWPGDTEATRRYWSGRDRAATAAPAGADAAHGPLVHDISQVIEVVGLGQAVALVPRHVAGANPRPDVVYVPVADASAHRTVLAWPEGPTGPAVDLFVRTAAGLFAAGPATGPDSDSGPGTVAGPV</sequence>
<comment type="caution">
    <text evidence="6">The sequence shown here is derived from an EMBL/GenBank/DDBJ whole genome shotgun (WGS) entry which is preliminary data.</text>
</comment>
<dbReference type="PRINTS" id="PR00039">
    <property type="entry name" value="HTHLYSR"/>
</dbReference>
<dbReference type="EMBL" id="BAABIK010000009">
    <property type="protein sequence ID" value="GAA4939428.1"/>
    <property type="molecule type" value="Genomic_DNA"/>
</dbReference>
<dbReference type="InterPro" id="IPR036390">
    <property type="entry name" value="WH_DNA-bd_sf"/>
</dbReference>
<dbReference type="SUPFAM" id="SSF46785">
    <property type="entry name" value="Winged helix' DNA-binding domain"/>
    <property type="match status" value="1"/>
</dbReference>
<keyword evidence="3" id="KW-0238">DNA-binding</keyword>
<reference evidence="7" key="1">
    <citation type="journal article" date="2019" name="Int. J. Syst. Evol. Microbiol.">
        <title>The Global Catalogue of Microorganisms (GCM) 10K type strain sequencing project: providing services to taxonomists for standard genome sequencing and annotation.</title>
        <authorList>
            <consortium name="The Broad Institute Genomics Platform"/>
            <consortium name="The Broad Institute Genome Sequencing Center for Infectious Disease"/>
            <person name="Wu L."/>
            <person name="Ma J."/>
        </authorList>
    </citation>
    <scope>NUCLEOTIDE SEQUENCE [LARGE SCALE GENOMIC DNA]</scope>
    <source>
        <strain evidence="7">JCM 18123</strain>
    </source>
</reference>
<dbReference type="SUPFAM" id="SSF53850">
    <property type="entry name" value="Periplasmic binding protein-like II"/>
    <property type="match status" value="1"/>
</dbReference>
<dbReference type="Gene3D" id="3.40.190.10">
    <property type="entry name" value="Periplasmic binding protein-like II"/>
    <property type="match status" value="2"/>
</dbReference>
<evidence type="ECO:0000256" key="2">
    <source>
        <dbReference type="ARBA" id="ARBA00023015"/>
    </source>
</evidence>
<name>A0ABP9GEL9_9ACTN</name>
<dbReference type="Pfam" id="PF00126">
    <property type="entry name" value="HTH_1"/>
    <property type="match status" value="1"/>
</dbReference>
<evidence type="ECO:0000313" key="7">
    <source>
        <dbReference type="Proteomes" id="UP001499993"/>
    </source>
</evidence>
<evidence type="ECO:0000259" key="5">
    <source>
        <dbReference type="PROSITE" id="PS50931"/>
    </source>
</evidence>
<dbReference type="InterPro" id="IPR036388">
    <property type="entry name" value="WH-like_DNA-bd_sf"/>
</dbReference>
<evidence type="ECO:0000313" key="6">
    <source>
        <dbReference type="EMBL" id="GAA4939428.1"/>
    </source>
</evidence>
<organism evidence="6 7">
    <name type="scientific">Streptomonospora halophila</name>
    <dbReference type="NCBI Taxonomy" id="427369"/>
    <lineage>
        <taxon>Bacteria</taxon>
        <taxon>Bacillati</taxon>
        <taxon>Actinomycetota</taxon>
        <taxon>Actinomycetes</taxon>
        <taxon>Streptosporangiales</taxon>
        <taxon>Nocardiopsidaceae</taxon>
        <taxon>Streptomonospora</taxon>
    </lineage>
</organism>
<accession>A0ABP9GEL9</accession>
<dbReference type="PANTHER" id="PTHR30346:SF0">
    <property type="entry name" value="HCA OPERON TRANSCRIPTIONAL ACTIVATOR HCAR"/>
    <property type="match status" value="1"/>
</dbReference>
<keyword evidence="2" id="KW-0805">Transcription regulation</keyword>